<dbReference type="InterPro" id="IPR008949">
    <property type="entry name" value="Isoprenoid_synthase_dom_sf"/>
</dbReference>
<proteinExistence type="predicted"/>
<sequence>MADMATHDALRDAIARDPELSLVRPFLPQGQRDGQIALHALLNEIRQSVFSVSDESIARVKLAWWRDELERLLNGRASHPLTESLARRADWQRLDGEELGELLEGVLMRLEARLYNDDDEMLLHCWRNEGAAAVCSARLAGAAEGATLRAARDLGLARALLHIVLGFEEERQQQRCWIPAERIRMAGGDAAGLITDGIEPDRRAELLEGIAVLAEARHAQALEMAPSGQERKTLRMAALMTALPLRQLQRLRRKDFREGGIGPLARLLAVWRVARREAGISG</sequence>
<dbReference type="PANTHER" id="PTHR31480">
    <property type="entry name" value="BIFUNCTIONAL LYCOPENE CYCLASE/PHYTOENE SYNTHASE"/>
    <property type="match status" value="1"/>
</dbReference>
<reference evidence="1 2" key="1">
    <citation type="submission" date="2023-08" db="EMBL/GenBank/DDBJ databases">
        <title>Whole-genome sequencing of halo(alkali)philic microorganisms from hypersaline lakes.</title>
        <authorList>
            <person name="Sorokin D.Y."/>
            <person name="Abbas B."/>
            <person name="Merkel A.Y."/>
        </authorList>
    </citation>
    <scope>NUCLEOTIDE SEQUENCE [LARGE SCALE GENOMIC DNA]</scope>
    <source>
        <strain evidence="1 2">AB-CW4</strain>
    </source>
</reference>
<dbReference type="InterPro" id="IPR002060">
    <property type="entry name" value="Squ/phyt_synthse"/>
</dbReference>
<dbReference type="Gene3D" id="1.10.600.10">
    <property type="entry name" value="Farnesyl Diphosphate Synthase"/>
    <property type="match status" value="1"/>
</dbReference>
<gene>
    <name evidence="1" type="ORF">RBH19_04740</name>
</gene>
<evidence type="ECO:0000313" key="2">
    <source>
        <dbReference type="Proteomes" id="UP001239019"/>
    </source>
</evidence>
<dbReference type="RefSeq" id="WP_306727661.1">
    <property type="nucleotide sequence ID" value="NZ_JAVDDT010000002.1"/>
</dbReference>
<keyword evidence="2" id="KW-1185">Reference proteome</keyword>
<dbReference type="Proteomes" id="UP001239019">
    <property type="component" value="Unassembled WGS sequence"/>
</dbReference>
<dbReference type="EMBL" id="JAVDDT010000002">
    <property type="protein sequence ID" value="MDQ2069171.1"/>
    <property type="molecule type" value="Genomic_DNA"/>
</dbReference>
<accession>A0ABU0W5A0</accession>
<organism evidence="1 2">
    <name type="scientific">Natronospira bacteriovora</name>
    <dbReference type="NCBI Taxonomy" id="3069753"/>
    <lineage>
        <taxon>Bacteria</taxon>
        <taxon>Pseudomonadati</taxon>
        <taxon>Pseudomonadota</taxon>
        <taxon>Gammaproteobacteria</taxon>
        <taxon>Natronospirales</taxon>
        <taxon>Natronospiraceae</taxon>
        <taxon>Natronospira</taxon>
    </lineage>
</organism>
<protein>
    <submittedName>
        <fullName evidence="1">Squalene/phytoene synthase family protein</fullName>
    </submittedName>
</protein>
<dbReference type="Pfam" id="PF00494">
    <property type="entry name" value="SQS_PSY"/>
    <property type="match status" value="1"/>
</dbReference>
<evidence type="ECO:0000313" key="1">
    <source>
        <dbReference type="EMBL" id="MDQ2069171.1"/>
    </source>
</evidence>
<name>A0ABU0W5A0_9GAMM</name>
<dbReference type="SUPFAM" id="SSF48576">
    <property type="entry name" value="Terpenoid synthases"/>
    <property type="match status" value="1"/>
</dbReference>
<comment type="caution">
    <text evidence="1">The sequence shown here is derived from an EMBL/GenBank/DDBJ whole genome shotgun (WGS) entry which is preliminary data.</text>
</comment>